<organism evidence="1 2">
    <name type="scientific">Bacillus phage pW2</name>
    <dbReference type="NCBI Taxonomy" id="2500559"/>
    <lineage>
        <taxon>Viruses</taxon>
        <taxon>Duplodnaviria</taxon>
        <taxon>Heunggongvirae</taxon>
        <taxon>Uroviricota</taxon>
        <taxon>Caudoviricetes</taxon>
        <taxon>Joanripponvirinae</taxon>
        <taxon>Sophritavirus</taxon>
        <taxon>Sophritavirus pW2</taxon>
    </lineage>
</organism>
<gene>
    <name evidence="1" type="ORF">pW2_141</name>
</gene>
<evidence type="ECO:0000313" key="2">
    <source>
        <dbReference type="Proteomes" id="UP000287896"/>
    </source>
</evidence>
<protein>
    <submittedName>
        <fullName evidence="1">Uncharacterized protein</fullName>
    </submittedName>
</protein>
<proteinExistence type="predicted"/>
<dbReference type="Proteomes" id="UP000287896">
    <property type="component" value="Segment"/>
</dbReference>
<keyword evidence="2" id="KW-1185">Reference proteome</keyword>
<sequence>MTTLKNGVQVLENGLKADFEKTQDMLNENNYTEIFDAESAYEDRPQNIFEKTYLVKIERQEDYELFTRMLKNESNCIDNELSKELSENQSLYYADKITTEQFRENRHEIREKYKGKTCDCKPCNFRKPTYEEWKTGKYENRAKLGKTLKKNGFSQDVLDYYSLQIKEESTKCITISSLPQFIAGMSYWCELGEWDGYRGSSCQDLRHDDEDYALNIGGALHDDKLFIAMLHESVEDFENFTDKMIARTLMRYVEIDGEPCLIACQYYGNNTTKNELDNALNKLNEVGIFGRDITRQRYNENGDSLQDNVTMHEESANGRYEYVVCDEVHIEETIEEHIDVDCPLCQGNGKYEVYSHRIDSHIEIDCPLCGGNGEYEVYVYEEIDTYEDVEGTKYILPYIEGYNHHADRIQIEINMTMLNEIRNSFKVIA</sequence>
<name>A0A3T0IHS8_9CAUD</name>
<accession>A0A3T0IHS8</accession>
<evidence type="ECO:0000313" key="1">
    <source>
        <dbReference type="EMBL" id="AZU98970.1"/>
    </source>
</evidence>
<dbReference type="EMBL" id="MK288021">
    <property type="protein sequence ID" value="AZU98970.1"/>
    <property type="molecule type" value="Genomic_DNA"/>
</dbReference>
<reference evidence="1 2" key="1">
    <citation type="submission" date="2018-12" db="EMBL/GenBank/DDBJ databases">
        <title>Characterization of a novel siphovirus infacting Bacillus anthracis.</title>
        <authorList>
            <person name="Hu X."/>
            <person name="Wan X."/>
            <person name="Geng P."/>
            <person name="Yuan Z."/>
        </authorList>
    </citation>
    <scope>NUCLEOTIDE SEQUENCE [LARGE SCALE GENOMIC DNA]</scope>
</reference>